<keyword evidence="1" id="KW-0812">Transmembrane</keyword>
<gene>
    <name evidence="2" type="ORF">ACFFRN_25000</name>
</gene>
<feature type="transmembrane region" description="Helical" evidence="1">
    <location>
        <begin position="152"/>
        <end position="169"/>
    </location>
</feature>
<name>A0ABV5Q3N0_9ACTN</name>
<protein>
    <submittedName>
        <fullName evidence="2">Uncharacterized protein</fullName>
    </submittedName>
</protein>
<dbReference type="RefSeq" id="WP_346127688.1">
    <property type="nucleotide sequence ID" value="NZ_BAAAXC010000015.1"/>
</dbReference>
<keyword evidence="3" id="KW-1185">Reference proteome</keyword>
<feature type="transmembrane region" description="Helical" evidence="1">
    <location>
        <begin position="123"/>
        <end position="140"/>
    </location>
</feature>
<feature type="transmembrane region" description="Helical" evidence="1">
    <location>
        <begin position="16"/>
        <end position="38"/>
    </location>
</feature>
<keyword evidence="1" id="KW-0472">Membrane</keyword>
<dbReference type="Proteomes" id="UP001589646">
    <property type="component" value="Unassembled WGS sequence"/>
</dbReference>
<feature type="transmembrane region" description="Helical" evidence="1">
    <location>
        <begin position="189"/>
        <end position="212"/>
    </location>
</feature>
<keyword evidence="1" id="KW-1133">Transmembrane helix</keyword>
<reference evidence="2 3" key="1">
    <citation type="submission" date="2024-09" db="EMBL/GenBank/DDBJ databases">
        <authorList>
            <person name="Sun Q."/>
            <person name="Mori K."/>
        </authorList>
    </citation>
    <scope>NUCLEOTIDE SEQUENCE [LARGE SCALE GENOMIC DNA]</scope>
    <source>
        <strain evidence="2 3">JCM 3323</strain>
    </source>
</reference>
<dbReference type="EMBL" id="JBHMCE010000007">
    <property type="protein sequence ID" value="MFB9529873.1"/>
    <property type="molecule type" value="Genomic_DNA"/>
</dbReference>
<evidence type="ECO:0000313" key="3">
    <source>
        <dbReference type="Proteomes" id="UP001589646"/>
    </source>
</evidence>
<comment type="caution">
    <text evidence="2">The sequence shown here is derived from an EMBL/GenBank/DDBJ whole genome shotgun (WGS) entry which is preliminary data.</text>
</comment>
<evidence type="ECO:0000313" key="2">
    <source>
        <dbReference type="EMBL" id="MFB9529873.1"/>
    </source>
</evidence>
<proteinExistence type="predicted"/>
<organism evidence="2 3">
    <name type="scientific">Nonomuraea roseola</name>
    <dbReference type="NCBI Taxonomy" id="46179"/>
    <lineage>
        <taxon>Bacteria</taxon>
        <taxon>Bacillati</taxon>
        <taxon>Actinomycetota</taxon>
        <taxon>Actinomycetes</taxon>
        <taxon>Streptosporangiales</taxon>
        <taxon>Streptosporangiaceae</taxon>
        <taxon>Nonomuraea</taxon>
    </lineage>
</organism>
<evidence type="ECO:0000256" key="1">
    <source>
        <dbReference type="SAM" id="Phobius"/>
    </source>
</evidence>
<sequence>MEGQPVVRTPWRVVGLLVRVALLSILLWGGLVSALSTFTREGTMEELRAALGDGDTVVYLPHPREARWSDGPVGWRRLPLDDSKSVHEINRLLDAAGPPGATVVRADHDSWPPDWFEDVPARHAWLVPVAWFGTLLAMLARSRPRYANRWGWFWMFSVGGVGAPLYLLLEPRPIWAAMDEPMPPARSRLDGGSGCLVAILLAFVSGLGLVGLSSLFG</sequence>
<accession>A0ABV5Q3N0</accession>